<proteinExistence type="predicted"/>
<keyword evidence="3" id="KW-0804">Transcription</keyword>
<feature type="domain" description="HTH gntR-type" evidence="5">
    <location>
        <begin position="17"/>
        <end position="85"/>
    </location>
</feature>
<keyword evidence="1" id="KW-0805">Transcription regulation</keyword>
<dbReference type="AlphaFoldDB" id="A0A438M0I0"/>
<keyword evidence="2" id="KW-0238">DNA-binding</keyword>
<evidence type="ECO:0000256" key="4">
    <source>
        <dbReference type="SAM" id="MobiDB-lite"/>
    </source>
</evidence>
<dbReference type="SUPFAM" id="SSF46785">
    <property type="entry name" value="Winged helix' DNA-binding domain"/>
    <property type="match status" value="1"/>
</dbReference>
<dbReference type="InterPro" id="IPR036390">
    <property type="entry name" value="WH_DNA-bd_sf"/>
</dbReference>
<dbReference type="GO" id="GO:0003677">
    <property type="term" value="F:DNA binding"/>
    <property type="evidence" value="ECO:0007669"/>
    <property type="project" value="UniProtKB-KW"/>
</dbReference>
<sequence>MGLRSDTCDQSLPARARREVSRGPARPPDQILDGTYPAGEPLPHTAVLKETYGVGAHVITRSMKELKEQGLIWRVANKGMIVLGPAVSIGIPMAIERRDEPTAWAARRWPRAGTAPRRASCSGSV</sequence>
<evidence type="ECO:0000313" key="7">
    <source>
        <dbReference type="Proteomes" id="UP000284824"/>
    </source>
</evidence>
<keyword evidence="7" id="KW-1185">Reference proteome</keyword>
<evidence type="ECO:0000259" key="5">
    <source>
        <dbReference type="PROSITE" id="PS50949"/>
    </source>
</evidence>
<dbReference type="Gene3D" id="1.10.10.10">
    <property type="entry name" value="Winged helix-like DNA-binding domain superfamily/Winged helix DNA-binding domain"/>
    <property type="match status" value="1"/>
</dbReference>
<evidence type="ECO:0000256" key="2">
    <source>
        <dbReference type="ARBA" id="ARBA00023125"/>
    </source>
</evidence>
<name>A0A438M0I0_9ACTN</name>
<dbReference type="InterPro" id="IPR036388">
    <property type="entry name" value="WH-like_DNA-bd_sf"/>
</dbReference>
<dbReference type="PROSITE" id="PS50949">
    <property type="entry name" value="HTH_GNTR"/>
    <property type="match status" value="1"/>
</dbReference>
<reference evidence="6 7" key="1">
    <citation type="submission" date="2019-01" db="EMBL/GenBank/DDBJ databases">
        <title>Sequencing the genomes of 1000 actinobacteria strains.</title>
        <authorList>
            <person name="Klenk H.-P."/>
        </authorList>
    </citation>
    <scope>NUCLEOTIDE SEQUENCE [LARGE SCALE GENOMIC DNA]</scope>
    <source>
        <strain evidence="6 7">DSM 43925</strain>
    </source>
</reference>
<evidence type="ECO:0000256" key="1">
    <source>
        <dbReference type="ARBA" id="ARBA00023015"/>
    </source>
</evidence>
<organism evidence="6 7">
    <name type="scientific">Nonomuraea polychroma</name>
    <dbReference type="NCBI Taxonomy" id="46176"/>
    <lineage>
        <taxon>Bacteria</taxon>
        <taxon>Bacillati</taxon>
        <taxon>Actinomycetota</taxon>
        <taxon>Actinomycetes</taxon>
        <taxon>Streptosporangiales</taxon>
        <taxon>Streptosporangiaceae</taxon>
        <taxon>Nonomuraea</taxon>
    </lineage>
</organism>
<dbReference type="Pfam" id="PF00392">
    <property type="entry name" value="GntR"/>
    <property type="match status" value="1"/>
</dbReference>
<comment type="caution">
    <text evidence="6">The sequence shown here is derived from an EMBL/GenBank/DDBJ whole genome shotgun (WGS) entry which is preliminary data.</text>
</comment>
<dbReference type="Proteomes" id="UP000284824">
    <property type="component" value="Unassembled WGS sequence"/>
</dbReference>
<dbReference type="EMBL" id="SAUN01000001">
    <property type="protein sequence ID" value="RVX39296.1"/>
    <property type="molecule type" value="Genomic_DNA"/>
</dbReference>
<gene>
    <name evidence="6" type="ORF">EDD27_1648</name>
</gene>
<feature type="region of interest" description="Disordered" evidence="4">
    <location>
        <begin position="1"/>
        <end position="39"/>
    </location>
</feature>
<evidence type="ECO:0000313" key="6">
    <source>
        <dbReference type="EMBL" id="RVX39296.1"/>
    </source>
</evidence>
<protein>
    <submittedName>
        <fullName evidence="6">Regulatory GntR family protein</fullName>
    </submittedName>
</protein>
<accession>A0A438M0I0</accession>
<dbReference type="GO" id="GO:0003700">
    <property type="term" value="F:DNA-binding transcription factor activity"/>
    <property type="evidence" value="ECO:0007669"/>
    <property type="project" value="InterPro"/>
</dbReference>
<dbReference type="InterPro" id="IPR000524">
    <property type="entry name" value="Tscrpt_reg_HTH_GntR"/>
</dbReference>
<evidence type="ECO:0000256" key="3">
    <source>
        <dbReference type="ARBA" id="ARBA00023163"/>
    </source>
</evidence>